<feature type="transmembrane region" description="Helical" evidence="5">
    <location>
        <begin position="212"/>
        <end position="228"/>
    </location>
</feature>
<proteinExistence type="predicted"/>
<dbReference type="GO" id="GO:0016874">
    <property type="term" value="F:ligase activity"/>
    <property type="evidence" value="ECO:0007669"/>
    <property type="project" value="UniProtKB-KW"/>
</dbReference>
<feature type="transmembrane region" description="Helical" evidence="5">
    <location>
        <begin position="19"/>
        <end position="37"/>
    </location>
</feature>
<evidence type="ECO:0000259" key="6">
    <source>
        <dbReference type="Pfam" id="PF04932"/>
    </source>
</evidence>
<dbReference type="Pfam" id="PF04932">
    <property type="entry name" value="Wzy_C"/>
    <property type="match status" value="1"/>
</dbReference>
<organism evidence="7 8">
    <name type="scientific">Reinekea thalattae</name>
    <dbReference type="NCBI Taxonomy" id="2593301"/>
    <lineage>
        <taxon>Bacteria</taxon>
        <taxon>Pseudomonadati</taxon>
        <taxon>Pseudomonadota</taxon>
        <taxon>Gammaproteobacteria</taxon>
        <taxon>Oceanospirillales</taxon>
        <taxon>Saccharospirillaceae</taxon>
        <taxon>Reinekea</taxon>
    </lineage>
</organism>
<evidence type="ECO:0000313" key="8">
    <source>
        <dbReference type="Proteomes" id="UP000321764"/>
    </source>
</evidence>
<reference evidence="7 8" key="1">
    <citation type="submission" date="2019-07" db="EMBL/GenBank/DDBJ databases">
        <title>Reinekea sp. strain SSH23 genome sequencing and assembly.</title>
        <authorList>
            <person name="Kim I."/>
        </authorList>
    </citation>
    <scope>NUCLEOTIDE SEQUENCE [LARGE SCALE GENOMIC DNA]</scope>
    <source>
        <strain evidence="7 8">SSH23</strain>
    </source>
</reference>
<feature type="domain" description="O-antigen ligase-related" evidence="6">
    <location>
        <begin position="196"/>
        <end position="349"/>
    </location>
</feature>
<evidence type="ECO:0000313" key="7">
    <source>
        <dbReference type="EMBL" id="TXR53352.1"/>
    </source>
</evidence>
<feature type="transmembrane region" description="Helical" evidence="5">
    <location>
        <begin position="43"/>
        <end position="61"/>
    </location>
</feature>
<evidence type="ECO:0000256" key="3">
    <source>
        <dbReference type="ARBA" id="ARBA00022989"/>
    </source>
</evidence>
<dbReference type="PANTHER" id="PTHR37422">
    <property type="entry name" value="TEICHURONIC ACID BIOSYNTHESIS PROTEIN TUAE"/>
    <property type="match status" value="1"/>
</dbReference>
<evidence type="ECO:0000256" key="2">
    <source>
        <dbReference type="ARBA" id="ARBA00022692"/>
    </source>
</evidence>
<dbReference type="Proteomes" id="UP000321764">
    <property type="component" value="Unassembled WGS sequence"/>
</dbReference>
<comment type="subcellular location">
    <subcellularLocation>
        <location evidence="1">Membrane</location>
        <topology evidence="1">Multi-pass membrane protein</topology>
    </subcellularLocation>
</comment>
<protein>
    <submittedName>
        <fullName evidence="7">O-antigen ligase family protein</fullName>
    </submittedName>
</protein>
<feature type="transmembrane region" description="Helical" evidence="5">
    <location>
        <begin position="158"/>
        <end position="180"/>
    </location>
</feature>
<gene>
    <name evidence="7" type="ORF">FME95_01920</name>
</gene>
<keyword evidence="3 5" id="KW-1133">Transmembrane helix</keyword>
<dbReference type="InterPro" id="IPR007016">
    <property type="entry name" value="O-antigen_ligase-rel_domated"/>
</dbReference>
<name>A0A5C8Z5V6_9GAMM</name>
<feature type="transmembrane region" description="Helical" evidence="5">
    <location>
        <begin position="73"/>
        <end position="90"/>
    </location>
</feature>
<keyword evidence="8" id="KW-1185">Reference proteome</keyword>
<accession>A0A5C8Z5V6</accession>
<feature type="transmembrane region" description="Helical" evidence="5">
    <location>
        <begin position="187"/>
        <end position="206"/>
    </location>
</feature>
<feature type="transmembrane region" description="Helical" evidence="5">
    <location>
        <begin position="235"/>
        <end position="253"/>
    </location>
</feature>
<sequence length="436" mass="49364">MEYKGVYVFIREIGGAPKVYKWACSLLFVHFLMLWQFRYSHELALVVLLFIGLGFTMLSLLQRRLVLSRTERWFFTLICILPLYTMLRELFGGRYSADQFDILSRLIFIIPVMIFLIRTGINAKLLSFSMSLAVVIGSAMTIWDAFHNTGRPRLNMHAITSADFIVYLGFANLIFVYLGVKARGWHGRWLTAVYVVLLFAFIQIVLSQTRGSWLAVPVFFVVSCFMLFRSLPVRYFYLLAVVIVIVFSVSYIVPGSPLKSRTDAAVSEFHDHMTSGGGRGSIGARLVMWEVSVAGFKIQPVFGLTSAGLTQFEEDSGLANYNYKKYGHQHNDFFDILAKRGLVGIACYLALFFGVFYAFNCYSSTGYREAGILLGVGYLVFGLTEATTNNYAAWSLFSSQLAILFAGGHREWLLQNQPELLNKFSTYWPDKPVTQG</sequence>
<keyword evidence="2 5" id="KW-0812">Transmembrane</keyword>
<feature type="transmembrane region" description="Helical" evidence="5">
    <location>
        <begin position="102"/>
        <end position="118"/>
    </location>
</feature>
<evidence type="ECO:0000256" key="5">
    <source>
        <dbReference type="SAM" id="Phobius"/>
    </source>
</evidence>
<dbReference type="InterPro" id="IPR051533">
    <property type="entry name" value="WaaL-like"/>
</dbReference>
<feature type="transmembrane region" description="Helical" evidence="5">
    <location>
        <begin position="341"/>
        <end position="359"/>
    </location>
</feature>
<dbReference type="AlphaFoldDB" id="A0A5C8Z5V6"/>
<comment type="caution">
    <text evidence="7">The sequence shown here is derived from an EMBL/GenBank/DDBJ whole genome shotgun (WGS) entry which is preliminary data.</text>
</comment>
<evidence type="ECO:0000256" key="4">
    <source>
        <dbReference type="ARBA" id="ARBA00023136"/>
    </source>
</evidence>
<feature type="transmembrane region" description="Helical" evidence="5">
    <location>
        <begin position="125"/>
        <end position="146"/>
    </location>
</feature>
<keyword evidence="4 5" id="KW-0472">Membrane</keyword>
<evidence type="ECO:0000256" key="1">
    <source>
        <dbReference type="ARBA" id="ARBA00004141"/>
    </source>
</evidence>
<dbReference type="GO" id="GO:0016020">
    <property type="term" value="C:membrane"/>
    <property type="evidence" value="ECO:0007669"/>
    <property type="project" value="UniProtKB-SubCell"/>
</dbReference>
<dbReference type="PANTHER" id="PTHR37422:SF17">
    <property type="entry name" value="O-ANTIGEN LIGASE"/>
    <property type="match status" value="1"/>
</dbReference>
<keyword evidence="7" id="KW-0436">Ligase</keyword>
<dbReference type="EMBL" id="VKAD01000001">
    <property type="protein sequence ID" value="TXR53352.1"/>
    <property type="molecule type" value="Genomic_DNA"/>
</dbReference>